<feature type="region of interest" description="Disordered" evidence="1">
    <location>
        <begin position="70"/>
        <end position="90"/>
    </location>
</feature>
<proteinExistence type="predicted"/>
<dbReference type="EMBL" id="JAINUG010000044">
    <property type="protein sequence ID" value="KAJ8406176.1"/>
    <property type="molecule type" value="Genomic_DNA"/>
</dbReference>
<name>A0AAD7SR22_9TELE</name>
<keyword evidence="3" id="KW-1185">Reference proteome</keyword>
<accession>A0AAD7SR22</accession>
<evidence type="ECO:0000313" key="3">
    <source>
        <dbReference type="Proteomes" id="UP001221898"/>
    </source>
</evidence>
<comment type="caution">
    <text evidence="2">The sequence shown here is derived from an EMBL/GenBank/DDBJ whole genome shotgun (WGS) entry which is preliminary data.</text>
</comment>
<evidence type="ECO:0000313" key="2">
    <source>
        <dbReference type="EMBL" id="KAJ8406176.1"/>
    </source>
</evidence>
<dbReference type="AlphaFoldDB" id="A0AAD7SR22"/>
<gene>
    <name evidence="2" type="ORF">AAFF_G00304070</name>
</gene>
<organism evidence="2 3">
    <name type="scientific">Aldrovandia affinis</name>
    <dbReference type="NCBI Taxonomy" id="143900"/>
    <lineage>
        <taxon>Eukaryota</taxon>
        <taxon>Metazoa</taxon>
        <taxon>Chordata</taxon>
        <taxon>Craniata</taxon>
        <taxon>Vertebrata</taxon>
        <taxon>Euteleostomi</taxon>
        <taxon>Actinopterygii</taxon>
        <taxon>Neopterygii</taxon>
        <taxon>Teleostei</taxon>
        <taxon>Notacanthiformes</taxon>
        <taxon>Halosauridae</taxon>
        <taxon>Aldrovandia</taxon>
    </lineage>
</organism>
<sequence>MACCRNVTAYKIYNVTSDLVTEGKASSGTSWQQSRVSAKGRGVRETPACWFSSMALMSVKGQLQSGNLEVQRHQQSLLRHRSSPSELHAT</sequence>
<evidence type="ECO:0000256" key="1">
    <source>
        <dbReference type="SAM" id="MobiDB-lite"/>
    </source>
</evidence>
<dbReference type="Proteomes" id="UP001221898">
    <property type="component" value="Unassembled WGS sequence"/>
</dbReference>
<reference evidence="2" key="1">
    <citation type="journal article" date="2023" name="Science">
        <title>Genome structures resolve the early diversification of teleost fishes.</title>
        <authorList>
            <person name="Parey E."/>
            <person name="Louis A."/>
            <person name="Montfort J."/>
            <person name="Bouchez O."/>
            <person name="Roques C."/>
            <person name="Iampietro C."/>
            <person name="Lluch J."/>
            <person name="Castinel A."/>
            <person name="Donnadieu C."/>
            <person name="Desvignes T."/>
            <person name="Floi Bucao C."/>
            <person name="Jouanno E."/>
            <person name="Wen M."/>
            <person name="Mejri S."/>
            <person name="Dirks R."/>
            <person name="Jansen H."/>
            <person name="Henkel C."/>
            <person name="Chen W.J."/>
            <person name="Zahm M."/>
            <person name="Cabau C."/>
            <person name="Klopp C."/>
            <person name="Thompson A.W."/>
            <person name="Robinson-Rechavi M."/>
            <person name="Braasch I."/>
            <person name="Lecointre G."/>
            <person name="Bobe J."/>
            <person name="Postlethwait J.H."/>
            <person name="Berthelot C."/>
            <person name="Roest Crollius H."/>
            <person name="Guiguen Y."/>
        </authorList>
    </citation>
    <scope>NUCLEOTIDE SEQUENCE</scope>
    <source>
        <strain evidence="2">NC1722</strain>
    </source>
</reference>
<protein>
    <submittedName>
        <fullName evidence="2">Uncharacterized protein</fullName>
    </submittedName>
</protein>